<dbReference type="GO" id="GO:0016151">
    <property type="term" value="F:nickel cation binding"/>
    <property type="evidence" value="ECO:0007669"/>
    <property type="project" value="UniProtKB-UniRule"/>
</dbReference>
<evidence type="ECO:0000259" key="6">
    <source>
        <dbReference type="SMART" id="SM00988"/>
    </source>
</evidence>
<dbReference type="InterPro" id="IPR004029">
    <property type="entry name" value="UreE_N"/>
</dbReference>
<dbReference type="GO" id="GO:0005737">
    <property type="term" value="C:cytoplasm"/>
    <property type="evidence" value="ECO:0007669"/>
    <property type="project" value="UniProtKB-SubCell"/>
</dbReference>
<dbReference type="Proteomes" id="UP000283458">
    <property type="component" value="Unassembled WGS sequence"/>
</dbReference>
<feature type="domain" description="UreE urease accessory N-terminal" evidence="6">
    <location>
        <begin position="8"/>
        <end position="73"/>
    </location>
</feature>
<evidence type="ECO:0000256" key="5">
    <source>
        <dbReference type="HAMAP-Rule" id="MF_00822"/>
    </source>
</evidence>
<evidence type="ECO:0000313" key="8">
    <source>
        <dbReference type="Proteomes" id="UP000283458"/>
    </source>
</evidence>
<comment type="similarity">
    <text evidence="5">Belongs to the UreE family.</text>
</comment>
<dbReference type="InterPro" id="IPR012406">
    <property type="entry name" value="UreE"/>
</dbReference>
<dbReference type="InterPro" id="IPR007864">
    <property type="entry name" value="UreE_C_dom"/>
</dbReference>
<evidence type="ECO:0000256" key="2">
    <source>
        <dbReference type="ARBA" id="ARBA00022490"/>
    </source>
</evidence>
<dbReference type="GO" id="GO:0019627">
    <property type="term" value="P:urea metabolic process"/>
    <property type="evidence" value="ECO:0007669"/>
    <property type="project" value="InterPro"/>
</dbReference>
<accession>A0A418W273</accession>
<keyword evidence="3 5" id="KW-0533">Nickel</keyword>
<sequence length="154" mass="16729">MTTDPTRRATRVHARGHWPLDRAVGAVTLAFDDRHRRRMAMTDDGGAAFLLDLPRAVALDEGDGLEMTDGGFLRVIAAAEELMEVRVSGPVESFARVAWHLGNRHLPVQITGDVIRLRRDHVIADMLTGLGAEVRDVVAAFMPEGGAYGGHSHG</sequence>
<comment type="function">
    <text evidence="5">Involved in urease metallocenter assembly. Binds nickel. Probably functions as a nickel donor during metallocenter assembly.</text>
</comment>
<evidence type="ECO:0000256" key="1">
    <source>
        <dbReference type="ARBA" id="ARBA00004496"/>
    </source>
</evidence>
<evidence type="ECO:0000256" key="3">
    <source>
        <dbReference type="ARBA" id="ARBA00022596"/>
    </source>
</evidence>
<comment type="caution">
    <text evidence="7">The sequence shown here is derived from an EMBL/GenBank/DDBJ whole genome shotgun (WGS) entry which is preliminary data.</text>
</comment>
<dbReference type="SMART" id="SM00988">
    <property type="entry name" value="UreE_N"/>
    <property type="match status" value="1"/>
</dbReference>
<dbReference type="GO" id="GO:0065003">
    <property type="term" value="P:protein-containing complex assembly"/>
    <property type="evidence" value="ECO:0007669"/>
    <property type="project" value="InterPro"/>
</dbReference>
<keyword evidence="2 5" id="KW-0963">Cytoplasm</keyword>
<dbReference type="AlphaFoldDB" id="A0A418W273"/>
<comment type="subcellular location">
    <subcellularLocation>
        <location evidence="1 5">Cytoplasm</location>
    </subcellularLocation>
</comment>
<dbReference type="RefSeq" id="WP_119829720.1">
    <property type="nucleotide sequence ID" value="NZ_QYUL01000001.1"/>
</dbReference>
<protein>
    <recommendedName>
        <fullName evidence="5">Urease accessory protein UreE</fullName>
    </recommendedName>
</protein>
<gene>
    <name evidence="5" type="primary">ureE</name>
    <name evidence="7" type="ORF">D3877_05590</name>
</gene>
<dbReference type="Pfam" id="PF05194">
    <property type="entry name" value="UreE_C"/>
    <property type="match status" value="1"/>
</dbReference>
<dbReference type="CDD" id="cd00571">
    <property type="entry name" value="UreE"/>
    <property type="match status" value="1"/>
</dbReference>
<evidence type="ECO:0000313" key="7">
    <source>
        <dbReference type="EMBL" id="RJF84079.1"/>
    </source>
</evidence>
<dbReference type="Gene3D" id="3.30.70.790">
    <property type="entry name" value="UreE, C-terminal domain"/>
    <property type="match status" value="1"/>
</dbReference>
<reference evidence="7 8" key="1">
    <citation type="submission" date="2018-09" db="EMBL/GenBank/DDBJ databases">
        <authorList>
            <person name="Zhu H."/>
        </authorList>
    </citation>
    <scope>NUCLEOTIDE SEQUENCE [LARGE SCALE GENOMIC DNA]</scope>
    <source>
        <strain evidence="7 8">K2W22B-5</strain>
    </source>
</reference>
<dbReference type="Pfam" id="PF02814">
    <property type="entry name" value="UreE_N"/>
    <property type="match status" value="1"/>
</dbReference>
<keyword evidence="8" id="KW-1185">Reference proteome</keyword>
<dbReference type="InterPro" id="IPR036118">
    <property type="entry name" value="UreE_N_sf"/>
</dbReference>
<dbReference type="GO" id="GO:0051082">
    <property type="term" value="F:unfolded protein binding"/>
    <property type="evidence" value="ECO:0007669"/>
    <property type="project" value="UniProtKB-UniRule"/>
</dbReference>
<dbReference type="SUPFAM" id="SSF69287">
    <property type="entry name" value="Urease metallochaperone UreE, N-terminal domain"/>
    <property type="match status" value="1"/>
</dbReference>
<name>A0A418W273_9PROT</name>
<keyword evidence="4 5" id="KW-0143">Chaperone</keyword>
<dbReference type="SUPFAM" id="SSF69737">
    <property type="entry name" value="Urease metallochaperone UreE, C-terminal domain"/>
    <property type="match status" value="1"/>
</dbReference>
<evidence type="ECO:0000256" key="4">
    <source>
        <dbReference type="ARBA" id="ARBA00023186"/>
    </source>
</evidence>
<dbReference type="GO" id="GO:0006457">
    <property type="term" value="P:protein folding"/>
    <property type="evidence" value="ECO:0007669"/>
    <property type="project" value="InterPro"/>
</dbReference>
<proteinExistence type="inferred from homology"/>
<organism evidence="7 8">
    <name type="scientific">Azospirillum cavernae</name>
    <dbReference type="NCBI Taxonomy" id="2320860"/>
    <lineage>
        <taxon>Bacteria</taxon>
        <taxon>Pseudomonadati</taxon>
        <taxon>Pseudomonadota</taxon>
        <taxon>Alphaproteobacteria</taxon>
        <taxon>Rhodospirillales</taxon>
        <taxon>Azospirillaceae</taxon>
        <taxon>Azospirillum</taxon>
    </lineage>
</organism>
<dbReference type="OrthoDB" id="9802215at2"/>
<dbReference type="PIRSF" id="PIRSF036402">
    <property type="entry name" value="Ureas_acces_UreE"/>
    <property type="match status" value="1"/>
</dbReference>
<dbReference type="HAMAP" id="MF_00822">
    <property type="entry name" value="UreE"/>
    <property type="match status" value="1"/>
</dbReference>
<dbReference type="EMBL" id="QYUL01000001">
    <property type="protein sequence ID" value="RJF84079.1"/>
    <property type="molecule type" value="Genomic_DNA"/>
</dbReference>
<dbReference type="Gene3D" id="2.60.260.20">
    <property type="entry name" value="Urease metallochaperone UreE, N-terminal domain"/>
    <property type="match status" value="1"/>
</dbReference>